<sequence>MQYTLRNVPEEVDRKLRERAQILGVSLNEAVIRALKAATGVGAPPPEPTPDPHPLDEFRGVWKDEPWVEGFVQDLADLDAISLEVKTLP</sequence>
<dbReference type="OrthoDB" id="9811985at2"/>
<dbReference type="HOGENOM" id="CLU_2452047_0_0_0"/>
<dbReference type="Pfam" id="PF22513">
    <property type="entry name" value="FitA-like_RHH"/>
    <property type="match status" value="1"/>
</dbReference>
<gene>
    <name evidence="2" type="ordered locus">PSMK_31840</name>
</gene>
<dbReference type="SUPFAM" id="SSF47598">
    <property type="entry name" value="Ribbon-helix-helix"/>
    <property type="match status" value="1"/>
</dbReference>
<evidence type="ECO:0000313" key="2">
    <source>
        <dbReference type="EMBL" id="BAM05343.1"/>
    </source>
</evidence>
<protein>
    <recommendedName>
        <fullName evidence="1">Antitoxin FitA-like ribbon-helix-helix domain-containing protein</fullName>
    </recommendedName>
</protein>
<dbReference type="Proteomes" id="UP000007881">
    <property type="component" value="Chromosome"/>
</dbReference>
<keyword evidence="3" id="KW-1185">Reference proteome</keyword>
<dbReference type="InterPro" id="IPR053853">
    <property type="entry name" value="FitA-like_RHH"/>
</dbReference>
<feature type="domain" description="Antitoxin FitA-like ribbon-helix-helix" evidence="1">
    <location>
        <begin position="4"/>
        <end position="38"/>
    </location>
</feature>
<dbReference type="EMBL" id="AP012338">
    <property type="protein sequence ID" value="BAM05343.1"/>
    <property type="molecule type" value="Genomic_DNA"/>
</dbReference>
<accession>I0IJA5</accession>
<dbReference type="AlphaFoldDB" id="I0IJA5"/>
<evidence type="ECO:0000259" key="1">
    <source>
        <dbReference type="Pfam" id="PF22513"/>
    </source>
</evidence>
<dbReference type="KEGG" id="phm:PSMK_31840"/>
<dbReference type="RefSeq" id="WP_014438546.1">
    <property type="nucleotide sequence ID" value="NC_017080.1"/>
</dbReference>
<dbReference type="InterPro" id="IPR010985">
    <property type="entry name" value="Ribbon_hlx_hlx"/>
</dbReference>
<reference evidence="2 3" key="1">
    <citation type="submission" date="2012-02" db="EMBL/GenBank/DDBJ databases">
        <title>Complete genome sequence of Phycisphaera mikurensis NBRC 102666.</title>
        <authorList>
            <person name="Ankai A."/>
            <person name="Hosoyama A."/>
            <person name="Terui Y."/>
            <person name="Sekine M."/>
            <person name="Fukai R."/>
            <person name="Kato Y."/>
            <person name="Nakamura S."/>
            <person name="Yamada-Narita S."/>
            <person name="Kawakoshi A."/>
            <person name="Fukunaga Y."/>
            <person name="Yamazaki S."/>
            <person name="Fujita N."/>
        </authorList>
    </citation>
    <scope>NUCLEOTIDE SEQUENCE [LARGE SCALE GENOMIC DNA]</scope>
    <source>
        <strain evidence="3">NBRC 102666 / KCTC 22515 / FYK2301M01</strain>
    </source>
</reference>
<name>I0IJA5_PHYMF</name>
<dbReference type="STRING" id="1142394.PSMK_31840"/>
<dbReference type="GO" id="GO:0006355">
    <property type="term" value="P:regulation of DNA-templated transcription"/>
    <property type="evidence" value="ECO:0007669"/>
    <property type="project" value="InterPro"/>
</dbReference>
<evidence type="ECO:0000313" key="3">
    <source>
        <dbReference type="Proteomes" id="UP000007881"/>
    </source>
</evidence>
<organism evidence="2 3">
    <name type="scientific">Phycisphaera mikurensis (strain NBRC 102666 / KCTC 22515 / FYK2301M01)</name>
    <dbReference type="NCBI Taxonomy" id="1142394"/>
    <lineage>
        <taxon>Bacteria</taxon>
        <taxon>Pseudomonadati</taxon>
        <taxon>Planctomycetota</taxon>
        <taxon>Phycisphaerae</taxon>
        <taxon>Phycisphaerales</taxon>
        <taxon>Phycisphaeraceae</taxon>
        <taxon>Phycisphaera</taxon>
    </lineage>
</organism>
<proteinExistence type="predicted"/>